<proteinExistence type="predicted"/>
<evidence type="ECO:0000259" key="1">
    <source>
        <dbReference type="Pfam" id="PF03625"/>
    </source>
</evidence>
<dbReference type="Proteomes" id="UP000198282">
    <property type="component" value="Unassembled WGS sequence"/>
</dbReference>
<protein>
    <recommendedName>
        <fullName evidence="1">DUF302 domain-containing protein</fullName>
    </recommendedName>
</protein>
<keyword evidence="3" id="KW-1185">Reference proteome</keyword>
<name>A0A239EHT6_9ACTN</name>
<gene>
    <name evidence="2" type="ORF">SAMN05216276_1009158</name>
</gene>
<dbReference type="OrthoDB" id="3358967at2"/>
<accession>A0A239EHT6</accession>
<sequence length="184" mass="20973">MTQRTESRIHTVPHEVNRLTIGVSAPFQEFRERYERAVPPFDAARFEELIKDNADWDTVLRATTQNAPHDFIIYWSHDFSALMGLAGERWRCVEYLMGNHTIAQPMFHHDPAVLLYAPLRTVIYENPEGTTCFAVDQPSTRFSSFGNPDITEVGVKLDRELAALLEHLDAPVPTELVRGRVSHG</sequence>
<dbReference type="EMBL" id="FZOD01000009">
    <property type="protein sequence ID" value="SNS44215.1"/>
    <property type="molecule type" value="Genomic_DNA"/>
</dbReference>
<dbReference type="InterPro" id="IPR005180">
    <property type="entry name" value="DUF302"/>
</dbReference>
<evidence type="ECO:0000313" key="3">
    <source>
        <dbReference type="Proteomes" id="UP000198282"/>
    </source>
</evidence>
<dbReference type="SUPFAM" id="SSF103247">
    <property type="entry name" value="TT1751-like"/>
    <property type="match status" value="1"/>
</dbReference>
<dbReference type="AlphaFoldDB" id="A0A239EHT6"/>
<dbReference type="CDD" id="cd14797">
    <property type="entry name" value="DUF302"/>
    <property type="match status" value="1"/>
</dbReference>
<dbReference type="Gene3D" id="3.30.310.70">
    <property type="entry name" value="TT1751-like domain"/>
    <property type="match status" value="1"/>
</dbReference>
<reference evidence="2 3" key="1">
    <citation type="submission" date="2017-06" db="EMBL/GenBank/DDBJ databases">
        <authorList>
            <person name="Kim H.J."/>
            <person name="Triplett B.A."/>
        </authorList>
    </citation>
    <scope>NUCLEOTIDE SEQUENCE [LARGE SCALE GENOMIC DNA]</scope>
    <source>
        <strain evidence="2 3">CGMCC 4.2132</strain>
    </source>
</reference>
<dbReference type="RefSeq" id="WP_089207371.1">
    <property type="nucleotide sequence ID" value="NZ_FZOD01000009.1"/>
</dbReference>
<feature type="domain" description="DUF302" evidence="1">
    <location>
        <begin position="92"/>
        <end position="135"/>
    </location>
</feature>
<evidence type="ECO:0000313" key="2">
    <source>
        <dbReference type="EMBL" id="SNS44215.1"/>
    </source>
</evidence>
<dbReference type="InterPro" id="IPR035923">
    <property type="entry name" value="TT1751-like_sf"/>
</dbReference>
<dbReference type="Pfam" id="PF03625">
    <property type="entry name" value="DUF302"/>
    <property type="match status" value="1"/>
</dbReference>
<organism evidence="2 3">
    <name type="scientific">Streptosporangium subroseum</name>
    <dbReference type="NCBI Taxonomy" id="106412"/>
    <lineage>
        <taxon>Bacteria</taxon>
        <taxon>Bacillati</taxon>
        <taxon>Actinomycetota</taxon>
        <taxon>Actinomycetes</taxon>
        <taxon>Streptosporangiales</taxon>
        <taxon>Streptosporangiaceae</taxon>
        <taxon>Streptosporangium</taxon>
    </lineage>
</organism>